<keyword evidence="2" id="KW-1185">Reference proteome</keyword>
<dbReference type="OrthoDB" id="1917367at2759"/>
<reference evidence="1" key="1">
    <citation type="submission" date="2018-05" db="EMBL/GenBank/DDBJ databases">
        <title>Draft genome of Mucuna pruriens seed.</title>
        <authorList>
            <person name="Nnadi N.E."/>
            <person name="Vos R."/>
            <person name="Hasami M.H."/>
            <person name="Devisetty U.K."/>
            <person name="Aguiy J.C."/>
        </authorList>
    </citation>
    <scope>NUCLEOTIDE SEQUENCE [LARGE SCALE GENOMIC DNA]</scope>
    <source>
        <strain evidence="1">JCA_2017</strain>
    </source>
</reference>
<dbReference type="AlphaFoldDB" id="A0A371FVV4"/>
<sequence>MKPTLVPKQVQMSKPDVQAMKEEMKALEKNSTWEIVDRPKDKSVVGCRWIYTVKCKSDGILKRYKAKLVV</sequence>
<evidence type="ECO:0000313" key="2">
    <source>
        <dbReference type="Proteomes" id="UP000257109"/>
    </source>
</evidence>
<name>A0A371FVV4_MUCPR</name>
<proteinExistence type="predicted"/>
<comment type="caution">
    <text evidence="1">The sequence shown here is derived from an EMBL/GenBank/DDBJ whole genome shotgun (WGS) entry which is preliminary data.</text>
</comment>
<organism evidence="1 2">
    <name type="scientific">Mucuna pruriens</name>
    <name type="common">Velvet bean</name>
    <name type="synonym">Dolichos pruriens</name>
    <dbReference type="NCBI Taxonomy" id="157652"/>
    <lineage>
        <taxon>Eukaryota</taxon>
        <taxon>Viridiplantae</taxon>
        <taxon>Streptophyta</taxon>
        <taxon>Embryophyta</taxon>
        <taxon>Tracheophyta</taxon>
        <taxon>Spermatophyta</taxon>
        <taxon>Magnoliopsida</taxon>
        <taxon>eudicotyledons</taxon>
        <taxon>Gunneridae</taxon>
        <taxon>Pentapetalae</taxon>
        <taxon>rosids</taxon>
        <taxon>fabids</taxon>
        <taxon>Fabales</taxon>
        <taxon>Fabaceae</taxon>
        <taxon>Papilionoideae</taxon>
        <taxon>50 kb inversion clade</taxon>
        <taxon>NPAAA clade</taxon>
        <taxon>indigoferoid/millettioid clade</taxon>
        <taxon>Phaseoleae</taxon>
        <taxon>Mucuna</taxon>
    </lineage>
</organism>
<accession>A0A371FVV4</accession>
<dbReference type="Proteomes" id="UP000257109">
    <property type="component" value="Unassembled WGS sequence"/>
</dbReference>
<feature type="non-terminal residue" evidence="1">
    <location>
        <position position="1"/>
    </location>
</feature>
<gene>
    <name evidence="1" type="ORF">CR513_36758</name>
</gene>
<dbReference type="STRING" id="157652.A0A371FVV4"/>
<dbReference type="EMBL" id="QJKJ01007638">
    <property type="protein sequence ID" value="RDX82446.1"/>
    <property type="molecule type" value="Genomic_DNA"/>
</dbReference>
<protein>
    <submittedName>
        <fullName evidence="1">Mitochondrial protein</fullName>
    </submittedName>
</protein>
<evidence type="ECO:0000313" key="1">
    <source>
        <dbReference type="EMBL" id="RDX82446.1"/>
    </source>
</evidence>